<dbReference type="Pfam" id="PF04055">
    <property type="entry name" value="Radical_SAM"/>
    <property type="match status" value="1"/>
</dbReference>
<dbReference type="InterPro" id="IPR058240">
    <property type="entry name" value="rSAM_sf"/>
</dbReference>
<evidence type="ECO:0000313" key="5">
    <source>
        <dbReference type="EMBL" id="ATJ81685.1"/>
    </source>
</evidence>
<name>A0A291P4A2_9GAMM</name>
<dbReference type="PANTHER" id="PTHR13932:SF6">
    <property type="entry name" value="OXYGEN-INDEPENDENT COPROPORPHYRINOGEN III OXIDASE"/>
    <property type="match status" value="1"/>
</dbReference>
<evidence type="ECO:0000313" key="6">
    <source>
        <dbReference type="Proteomes" id="UP000219993"/>
    </source>
</evidence>
<dbReference type="SMART" id="SM00729">
    <property type="entry name" value="Elp3"/>
    <property type="match status" value="1"/>
</dbReference>
<keyword evidence="6" id="KW-1185">Reference proteome</keyword>
<dbReference type="GO" id="GO:0006782">
    <property type="term" value="P:protoporphyrinogen IX biosynthetic process"/>
    <property type="evidence" value="ECO:0007669"/>
    <property type="project" value="TreeGrafter"/>
</dbReference>
<evidence type="ECO:0000256" key="1">
    <source>
        <dbReference type="ARBA" id="ARBA00020156"/>
    </source>
</evidence>
<keyword evidence="2" id="KW-0560">Oxidoreductase</keyword>
<evidence type="ECO:0000256" key="3">
    <source>
        <dbReference type="ARBA" id="ARBA00030263"/>
    </source>
</evidence>
<dbReference type="PROSITE" id="PS51918">
    <property type="entry name" value="RADICAL_SAM"/>
    <property type="match status" value="1"/>
</dbReference>
<accession>A0A291P4A2</accession>
<dbReference type="InterPro" id="IPR007197">
    <property type="entry name" value="rSAM"/>
</dbReference>
<dbReference type="KEGG" id="hbe:BEI_0698"/>
<dbReference type="OrthoDB" id="9808022at2"/>
<dbReference type="SUPFAM" id="SSF102114">
    <property type="entry name" value="Radical SAM enzymes"/>
    <property type="match status" value="1"/>
</dbReference>
<organism evidence="5 6">
    <name type="scientific">Halomonas beimenensis</name>
    <dbReference type="NCBI Taxonomy" id="475662"/>
    <lineage>
        <taxon>Bacteria</taxon>
        <taxon>Pseudomonadati</taxon>
        <taxon>Pseudomonadota</taxon>
        <taxon>Gammaproteobacteria</taxon>
        <taxon>Oceanospirillales</taxon>
        <taxon>Halomonadaceae</taxon>
        <taxon>Halomonas</taxon>
    </lineage>
</organism>
<dbReference type="AlphaFoldDB" id="A0A291P4A2"/>
<evidence type="ECO:0000256" key="2">
    <source>
        <dbReference type="ARBA" id="ARBA00023002"/>
    </source>
</evidence>
<dbReference type="GO" id="GO:0051539">
    <property type="term" value="F:4 iron, 4 sulfur cluster binding"/>
    <property type="evidence" value="ECO:0007669"/>
    <property type="project" value="TreeGrafter"/>
</dbReference>
<dbReference type="PANTHER" id="PTHR13932">
    <property type="entry name" value="COPROPORPHYRINIGEN III OXIDASE"/>
    <property type="match status" value="1"/>
</dbReference>
<protein>
    <recommendedName>
        <fullName evidence="1">Oxygen-independent coproporphyrinogen III oxidase</fullName>
    </recommendedName>
    <alternativeName>
        <fullName evidence="3">Coproporphyrinogen III dehydrogenase</fullName>
    </alternativeName>
</protein>
<dbReference type="GO" id="GO:0005737">
    <property type="term" value="C:cytoplasm"/>
    <property type="evidence" value="ECO:0007669"/>
    <property type="project" value="TreeGrafter"/>
</dbReference>
<dbReference type="InterPro" id="IPR034505">
    <property type="entry name" value="Coproporphyrinogen-III_oxidase"/>
</dbReference>
<sequence>MPFSAPAERDHPAHQAMIRHPLPAAGPTYDDYPRPEAFGDEFGAEAFGAALAASNTGGRPLSMDLALPYCRQGCWHCERRVITGDGQVPDAYLARLDREMVLLRQWLDPGRRLQALHWGGGTPTLLGLDQMGELIDRLAARFPLETGRDRDFTIEIDAREADVFTLRHLEALGFNRLTLPLIDLAPRVQAAINRPQPRQLTEPLLDEADRLGFRSLTLELVIGLPYQTRTSIAETVGQVIALAPPRIRLVSYRHRPERHPGQRHIPPATLPLPAETHQMLVEADARLVTAGYVHLGREHYARRGAAQDDALRQAQREAARDRLGLGVGAVSRLPDACARNATDLAGYAAALDAGRLATASGRRLTEEDRLRRQAIAMLYGDRVLDLDALDRALGIDAERRLAGALSRLEGPACAGLIERRGRRLAVTPAGRWRLDELAGVLDAYRLPPGGTS</sequence>
<proteinExistence type="predicted"/>
<gene>
    <name evidence="5" type="ORF">BEI_0698</name>
</gene>
<dbReference type="CDD" id="cd01335">
    <property type="entry name" value="Radical_SAM"/>
    <property type="match status" value="1"/>
</dbReference>
<dbReference type="EMBL" id="CP021435">
    <property type="protein sequence ID" value="ATJ81685.1"/>
    <property type="molecule type" value="Genomic_DNA"/>
</dbReference>
<dbReference type="SFLD" id="SFLDG01065">
    <property type="entry name" value="anaerobic_coproporphyrinogen-I"/>
    <property type="match status" value="1"/>
</dbReference>
<dbReference type="RefSeq" id="WP_097788204.1">
    <property type="nucleotide sequence ID" value="NZ_BAAADT010000003.1"/>
</dbReference>
<dbReference type="Gene3D" id="1.10.10.920">
    <property type="match status" value="1"/>
</dbReference>
<dbReference type="InterPro" id="IPR006638">
    <property type="entry name" value="Elp3/MiaA/NifB-like_rSAM"/>
</dbReference>
<feature type="domain" description="Radical SAM core" evidence="4">
    <location>
        <begin position="55"/>
        <end position="298"/>
    </location>
</feature>
<reference evidence="5 6" key="1">
    <citation type="journal article" date="2017" name="Sci. Rep.">
        <title>Revealing the Saline Adaptation Strategies of the Halophilic Bacterium Halomonas beimenensis through High-throughput Omics and Transposon Mutagenesis Approaches.</title>
        <authorList>
            <person name="Chen Y.H."/>
            <person name="Lin S.S."/>
            <person name="Shyu Y.T."/>
        </authorList>
    </citation>
    <scope>NUCLEOTIDE SEQUENCE [LARGE SCALE GENOMIC DNA]</scope>
    <source>
        <strain evidence="5 6">NTU-111</strain>
    </source>
</reference>
<dbReference type="SFLD" id="SFLDS00029">
    <property type="entry name" value="Radical_SAM"/>
    <property type="match status" value="1"/>
</dbReference>
<dbReference type="Proteomes" id="UP000219993">
    <property type="component" value="Chromosome"/>
</dbReference>
<evidence type="ECO:0000259" key="4">
    <source>
        <dbReference type="PROSITE" id="PS51918"/>
    </source>
</evidence>
<dbReference type="GO" id="GO:0051989">
    <property type="term" value="F:coproporphyrinogen dehydrogenase activity"/>
    <property type="evidence" value="ECO:0007669"/>
    <property type="project" value="TreeGrafter"/>
</dbReference>